<feature type="domain" description="HTH dtxR-type" evidence="1">
    <location>
        <begin position="52"/>
        <end position="85"/>
    </location>
</feature>
<sequence length="85" mass="9884">MDHVHVKRPDEDVSHAVAHVRHPRQASLSELRSQNGDWTCSEGIDMKQVKRKLSRTMEDYLEAIFVLSQSRRYARTSEIAKDLHV</sequence>
<evidence type="ECO:0000313" key="2">
    <source>
        <dbReference type="EMBL" id="PWR69793.1"/>
    </source>
</evidence>
<evidence type="ECO:0000313" key="3">
    <source>
        <dbReference type="Proteomes" id="UP000245657"/>
    </source>
</evidence>
<accession>A0A2V2N3G1</accession>
<proteinExistence type="predicted"/>
<dbReference type="Proteomes" id="UP000245657">
    <property type="component" value="Unassembled WGS sequence"/>
</dbReference>
<keyword evidence="3" id="KW-1185">Reference proteome</keyword>
<protein>
    <recommendedName>
        <fullName evidence="1">HTH dtxR-type domain-containing protein</fullName>
    </recommendedName>
</protein>
<dbReference type="EMBL" id="QGMY01000018">
    <property type="protein sequence ID" value="PWR69793.1"/>
    <property type="molecule type" value="Genomic_DNA"/>
</dbReference>
<dbReference type="InterPro" id="IPR022687">
    <property type="entry name" value="HTH_DTXR"/>
</dbReference>
<dbReference type="Pfam" id="PF01325">
    <property type="entry name" value="Fe_dep_repress"/>
    <property type="match status" value="1"/>
</dbReference>
<gene>
    <name evidence="2" type="ORF">DK846_16590</name>
</gene>
<reference evidence="2 3" key="1">
    <citation type="submission" date="2018-05" db="EMBL/GenBank/DDBJ databases">
        <title>Draft genome of Methanospirillum lacunae Ki8-1.</title>
        <authorList>
            <person name="Dueholm M.S."/>
            <person name="Nielsen P.H."/>
            <person name="Bakmann L.F."/>
            <person name="Otzen D.E."/>
        </authorList>
    </citation>
    <scope>NUCLEOTIDE SEQUENCE [LARGE SCALE GENOMIC DNA]</scope>
    <source>
        <strain evidence="2 3">Ki8-1</strain>
    </source>
</reference>
<evidence type="ECO:0000259" key="1">
    <source>
        <dbReference type="Pfam" id="PF01325"/>
    </source>
</evidence>
<dbReference type="AlphaFoldDB" id="A0A2V2N3G1"/>
<dbReference type="InterPro" id="IPR036388">
    <property type="entry name" value="WH-like_DNA-bd_sf"/>
</dbReference>
<organism evidence="2 3">
    <name type="scientific">Methanospirillum lacunae</name>
    <dbReference type="NCBI Taxonomy" id="668570"/>
    <lineage>
        <taxon>Archaea</taxon>
        <taxon>Methanobacteriati</taxon>
        <taxon>Methanobacteriota</taxon>
        <taxon>Stenosarchaea group</taxon>
        <taxon>Methanomicrobia</taxon>
        <taxon>Methanomicrobiales</taxon>
        <taxon>Methanospirillaceae</taxon>
        <taxon>Methanospirillum</taxon>
    </lineage>
</organism>
<dbReference type="RefSeq" id="WP_109970117.1">
    <property type="nucleotide sequence ID" value="NZ_QGMY01000018.1"/>
</dbReference>
<comment type="caution">
    <text evidence="2">The sequence shown here is derived from an EMBL/GenBank/DDBJ whole genome shotgun (WGS) entry which is preliminary data.</text>
</comment>
<name>A0A2V2N3G1_9EURY</name>
<dbReference type="Gene3D" id="1.10.10.10">
    <property type="entry name" value="Winged helix-like DNA-binding domain superfamily/Winged helix DNA-binding domain"/>
    <property type="match status" value="1"/>
</dbReference>
<dbReference type="GO" id="GO:0003677">
    <property type="term" value="F:DNA binding"/>
    <property type="evidence" value="ECO:0007669"/>
    <property type="project" value="InterPro"/>
</dbReference>